<feature type="region of interest" description="Disordered" evidence="1">
    <location>
        <begin position="137"/>
        <end position="167"/>
    </location>
</feature>
<accession>A0A5N5G5G8</accession>
<organism evidence="2 3">
    <name type="scientific">Pyrus ussuriensis x Pyrus communis</name>
    <dbReference type="NCBI Taxonomy" id="2448454"/>
    <lineage>
        <taxon>Eukaryota</taxon>
        <taxon>Viridiplantae</taxon>
        <taxon>Streptophyta</taxon>
        <taxon>Embryophyta</taxon>
        <taxon>Tracheophyta</taxon>
        <taxon>Spermatophyta</taxon>
        <taxon>Magnoliopsida</taxon>
        <taxon>eudicotyledons</taxon>
        <taxon>Gunneridae</taxon>
        <taxon>Pentapetalae</taxon>
        <taxon>rosids</taxon>
        <taxon>fabids</taxon>
        <taxon>Rosales</taxon>
        <taxon>Rosaceae</taxon>
        <taxon>Amygdaloideae</taxon>
        <taxon>Maleae</taxon>
        <taxon>Pyrus</taxon>
    </lineage>
</organism>
<dbReference type="AlphaFoldDB" id="A0A5N5G5G8"/>
<dbReference type="OrthoDB" id="10461901at2759"/>
<dbReference type="EMBL" id="SMOL01000553">
    <property type="protein sequence ID" value="KAB2608682.1"/>
    <property type="molecule type" value="Genomic_DNA"/>
</dbReference>
<keyword evidence="3" id="KW-1185">Reference proteome</keyword>
<dbReference type="Proteomes" id="UP000327157">
    <property type="component" value="Chromosome 14"/>
</dbReference>
<evidence type="ECO:0000313" key="3">
    <source>
        <dbReference type="Proteomes" id="UP000327157"/>
    </source>
</evidence>
<gene>
    <name evidence="2" type="ORF">D8674_011850</name>
</gene>
<protein>
    <submittedName>
        <fullName evidence="2">Uncharacterized protein</fullName>
    </submittedName>
</protein>
<name>A0A5N5G5G8_9ROSA</name>
<proteinExistence type="predicted"/>
<reference evidence="2 3" key="1">
    <citation type="submission" date="2019-09" db="EMBL/GenBank/DDBJ databases">
        <authorList>
            <person name="Ou C."/>
        </authorList>
    </citation>
    <scope>NUCLEOTIDE SEQUENCE [LARGE SCALE GENOMIC DNA]</scope>
    <source>
        <strain evidence="2">S2</strain>
        <tissue evidence="2">Leaf</tissue>
    </source>
</reference>
<comment type="caution">
    <text evidence="2">The sequence shown here is derived from an EMBL/GenBank/DDBJ whole genome shotgun (WGS) entry which is preliminary data.</text>
</comment>
<evidence type="ECO:0000313" key="2">
    <source>
        <dbReference type="EMBL" id="KAB2608682.1"/>
    </source>
</evidence>
<reference evidence="3" key="2">
    <citation type="submission" date="2019-10" db="EMBL/GenBank/DDBJ databases">
        <title>A de novo genome assembly of a pear dwarfing rootstock.</title>
        <authorList>
            <person name="Wang F."/>
            <person name="Wang J."/>
            <person name="Li S."/>
            <person name="Zhang Y."/>
            <person name="Fang M."/>
            <person name="Ma L."/>
            <person name="Zhao Y."/>
            <person name="Jiang S."/>
        </authorList>
    </citation>
    <scope>NUCLEOTIDE SEQUENCE [LARGE SCALE GENOMIC DNA]</scope>
</reference>
<sequence>MWESWKAVPLEVKEVVLHELSHHYKLSNLDANQMQYINDLCSDRFTQWKSNLHKHYELYDGPKVALAVVCPIEGCKFPEIDMFKEVYIWFGDELTEQLHTVLEEVASHLPLETPIKEVFPPEDAGFQIMTNSLDQTLGHRPRNVHRGHGKARLLDPSASSSRQRTEEEWIAAQQSQIATQNNWMNQIRHALQISGIQM</sequence>
<reference evidence="2 3" key="3">
    <citation type="submission" date="2019-11" db="EMBL/GenBank/DDBJ databases">
        <title>A de novo genome assembly of a pear dwarfing rootstock.</title>
        <authorList>
            <person name="Wang F."/>
            <person name="Wang J."/>
            <person name="Li S."/>
            <person name="Zhang Y."/>
            <person name="Fang M."/>
            <person name="Ma L."/>
            <person name="Zhao Y."/>
            <person name="Jiang S."/>
        </authorList>
    </citation>
    <scope>NUCLEOTIDE SEQUENCE [LARGE SCALE GENOMIC DNA]</scope>
    <source>
        <strain evidence="2">S2</strain>
        <tissue evidence="2">Leaf</tissue>
    </source>
</reference>
<feature type="compositionally biased region" description="Basic residues" evidence="1">
    <location>
        <begin position="139"/>
        <end position="151"/>
    </location>
</feature>
<evidence type="ECO:0000256" key="1">
    <source>
        <dbReference type="SAM" id="MobiDB-lite"/>
    </source>
</evidence>